<gene>
    <name evidence="1" type="ORF">FLP30_06540</name>
</gene>
<evidence type="ECO:0008006" key="3">
    <source>
        <dbReference type="Google" id="ProtNLM"/>
    </source>
</evidence>
<protein>
    <recommendedName>
        <fullName evidence="3">Lysozyme inhibitor</fullName>
    </recommendedName>
</protein>
<dbReference type="Proteomes" id="UP000324536">
    <property type="component" value="Chromosome"/>
</dbReference>
<evidence type="ECO:0000313" key="2">
    <source>
        <dbReference type="Proteomes" id="UP000324536"/>
    </source>
</evidence>
<dbReference type="SUPFAM" id="SSF89872">
    <property type="entry name" value="Inhibitor of vertebrate lysozyme, Ivy"/>
    <property type="match status" value="1"/>
</dbReference>
<proteinExistence type="predicted"/>
<organism evidence="1 2">
    <name type="scientific">Acetobacter vaccinii</name>
    <dbReference type="NCBI Taxonomy" id="2592655"/>
    <lineage>
        <taxon>Bacteria</taxon>
        <taxon>Pseudomonadati</taxon>
        <taxon>Pseudomonadota</taxon>
        <taxon>Alphaproteobacteria</taxon>
        <taxon>Acetobacterales</taxon>
        <taxon>Acetobacteraceae</taxon>
        <taxon>Acetobacter</taxon>
    </lineage>
</organism>
<reference evidence="1 2" key="1">
    <citation type="submission" date="2019-09" db="EMBL/GenBank/DDBJ databases">
        <title>Genome sequencing of strain KACC 21233.</title>
        <authorList>
            <person name="Heo J."/>
            <person name="Kim S.-J."/>
            <person name="Kim J.-S."/>
            <person name="Hong S.-B."/>
            <person name="Kwon S.-W."/>
        </authorList>
    </citation>
    <scope>NUCLEOTIDE SEQUENCE [LARGE SCALE GENOMIC DNA]</scope>
    <source>
        <strain evidence="1 2">KACC 21233</strain>
    </source>
</reference>
<keyword evidence="2" id="KW-1185">Reference proteome</keyword>
<dbReference type="KEGG" id="acek:FLP30_06540"/>
<dbReference type="EMBL" id="CP043506">
    <property type="protein sequence ID" value="QEO18612.1"/>
    <property type="molecule type" value="Genomic_DNA"/>
</dbReference>
<dbReference type="OrthoDB" id="9033596at2"/>
<accession>A0A5C1YUD6</accession>
<evidence type="ECO:0000313" key="1">
    <source>
        <dbReference type="EMBL" id="QEO18612.1"/>
    </source>
</evidence>
<dbReference type="Gene3D" id="3.40.1420.10">
    <property type="entry name" value="Inhibitor of vertebrate lysozyme"/>
    <property type="match status" value="1"/>
</dbReference>
<dbReference type="AlphaFoldDB" id="A0A5C1YUD6"/>
<sequence>MATPLWAADKPAATSTAAPDLASYTDAIARNPKFAKAYQSMVKLPEWAALPHATSTPTTPLSIGGKHYRVGNLCEPHNCGNNQLEVIFTEDGHKAWGLLSSTIGGKVYQMPLGDPDDTILHALNDAYKASNPQ</sequence>
<name>A0A5C1YUD6_9PROT</name>
<dbReference type="Pfam" id="PF08816">
    <property type="entry name" value="Ivy"/>
    <property type="match status" value="1"/>
</dbReference>
<dbReference type="InterPro" id="IPR036501">
    <property type="entry name" value="Inhibitor_vert_lysozyme_sf"/>
</dbReference>